<reference evidence="4" key="1">
    <citation type="submission" date="2021-04" db="EMBL/GenBank/DDBJ databases">
        <title>The complete genome sequence of Caulobacter sp. S6.</title>
        <authorList>
            <person name="Tang Y."/>
            <person name="Ouyang W."/>
            <person name="Liu Q."/>
            <person name="Huang B."/>
            <person name="Guo Z."/>
            <person name="Lei P."/>
        </authorList>
    </citation>
    <scope>NUCLEOTIDE SEQUENCE</scope>
    <source>
        <strain evidence="4">S6</strain>
    </source>
</reference>
<dbReference type="Gene3D" id="1.10.287.110">
    <property type="entry name" value="DnaJ domain"/>
    <property type="match status" value="1"/>
</dbReference>
<proteinExistence type="predicted"/>
<sequence>MATHYETLGVSPTAEPEVIQAAYRALMRKYHPDTNGGAGADAQAKRISEAYATLSDLDRRAAYDLRLRAKARSERAAADASPSASPPDRAPPPNLDRRRAKQWRNWGLGALSAIALAGMGLAMAIALKSPAGPSEAGSQTVAAAASGEQLAGGSTFYLAGMGDEPSFELLDLSQSRFKPHVGGTVWTVVAFKTTKTFPDGNRADYMRIRYEINCDLGTIAIKHVIYSDADGSVSAEKNEDHISRVKPETVGSNIANAICASDYSGLTKVPQTSALAILKHVRERSRVVEKG</sequence>
<dbReference type="EMBL" id="CP073078">
    <property type="protein sequence ID" value="QUD86361.1"/>
    <property type="molecule type" value="Genomic_DNA"/>
</dbReference>
<keyword evidence="2" id="KW-1133">Transmembrane helix</keyword>
<dbReference type="AlphaFoldDB" id="A0A975FWD6"/>
<feature type="domain" description="J" evidence="3">
    <location>
        <begin position="3"/>
        <end position="67"/>
    </location>
</feature>
<dbReference type="PRINTS" id="PR00625">
    <property type="entry name" value="JDOMAIN"/>
</dbReference>
<evidence type="ECO:0000256" key="1">
    <source>
        <dbReference type="SAM" id="MobiDB-lite"/>
    </source>
</evidence>
<evidence type="ECO:0000259" key="3">
    <source>
        <dbReference type="PROSITE" id="PS50076"/>
    </source>
</evidence>
<dbReference type="RefSeq" id="WP_211936413.1">
    <property type="nucleotide sequence ID" value="NZ_CP073078.1"/>
</dbReference>
<dbReference type="GO" id="GO:0005737">
    <property type="term" value="C:cytoplasm"/>
    <property type="evidence" value="ECO:0007669"/>
    <property type="project" value="TreeGrafter"/>
</dbReference>
<dbReference type="SMART" id="SM00271">
    <property type="entry name" value="DnaJ"/>
    <property type="match status" value="1"/>
</dbReference>
<dbReference type="GO" id="GO:0042026">
    <property type="term" value="P:protein refolding"/>
    <property type="evidence" value="ECO:0007669"/>
    <property type="project" value="TreeGrafter"/>
</dbReference>
<dbReference type="Proteomes" id="UP000676409">
    <property type="component" value="Chromosome"/>
</dbReference>
<name>A0A975FWD6_9CAUL</name>
<dbReference type="InterPro" id="IPR036869">
    <property type="entry name" value="J_dom_sf"/>
</dbReference>
<dbReference type="PANTHER" id="PTHR43096">
    <property type="entry name" value="DNAJ HOMOLOG 1, MITOCHONDRIAL-RELATED"/>
    <property type="match status" value="1"/>
</dbReference>
<keyword evidence="2" id="KW-0812">Transmembrane</keyword>
<dbReference type="PANTHER" id="PTHR43096:SF58">
    <property type="entry name" value="CHAPERONE DNAJ-DOMAIN SUPERFAMILY PROTEIN"/>
    <property type="match status" value="1"/>
</dbReference>
<dbReference type="Pfam" id="PF16747">
    <property type="entry name" value="Adhesin_E"/>
    <property type="match status" value="1"/>
</dbReference>
<dbReference type="GO" id="GO:0051082">
    <property type="term" value="F:unfolded protein binding"/>
    <property type="evidence" value="ECO:0007669"/>
    <property type="project" value="TreeGrafter"/>
</dbReference>
<dbReference type="Pfam" id="PF00226">
    <property type="entry name" value="DnaJ"/>
    <property type="match status" value="1"/>
</dbReference>
<dbReference type="SUPFAM" id="SSF46565">
    <property type="entry name" value="Chaperone J-domain"/>
    <property type="match status" value="1"/>
</dbReference>
<organism evidence="4 5">
    <name type="scientific">Phenylobacterium montanum</name>
    <dbReference type="NCBI Taxonomy" id="2823693"/>
    <lineage>
        <taxon>Bacteria</taxon>
        <taxon>Pseudomonadati</taxon>
        <taxon>Pseudomonadota</taxon>
        <taxon>Alphaproteobacteria</taxon>
        <taxon>Caulobacterales</taxon>
        <taxon>Caulobacteraceae</taxon>
        <taxon>Phenylobacterium</taxon>
    </lineage>
</organism>
<keyword evidence="2" id="KW-0472">Membrane</keyword>
<dbReference type="PROSITE" id="PS50076">
    <property type="entry name" value="DNAJ_2"/>
    <property type="match status" value="1"/>
</dbReference>
<evidence type="ECO:0000313" key="4">
    <source>
        <dbReference type="EMBL" id="QUD86361.1"/>
    </source>
</evidence>
<dbReference type="InterPro" id="IPR001623">
    <property type="entry name" value="DnaJ_domain"/>
</dbReference>
<feature type="transmembrane region" description="Helical" evidence="2">
    <location>
        <begin position="106"/>
        <end position="127"/>
    </location>
</feature>
<feature type="region of interest" description="Disordered" evidence="1">
    <location>
        <begin position="74"/>
        <end position="96"/>
    </location>
</feature>
<evidence type="ECO:0000313" key="5">
    <source>
        <dbReference type="Proteomes" id="UP000676409"/>
    </source>
</evidence>
<keyword evidence="5" id="KW-1185">Reference proteome</keyword>
<accession>A0A975FWD6</accession>
<dbReference type="CDD" id="cd06257">
    <property type="entry name" value="DnaJ"/>
    <property type="match status" value="1"/>
</dbReference>
<dbReference type="InterPro" id="IPR031939">
    <property type="entry name" value="Adhesin_E-like"/>
</dbReference>
<gene>
    <name evidence="4" type="ORF">KCG34_14775</name>
</gene>
<evidence type="ECO:0000256" key="2">
    <source>
        <dbReference type="SAM" id="Phobius"/>
    </source>
</evidence>
<protein>
    <submittedName>
        <fullName evidence="4">DnaJ domain-containing protein</fullName>
    </submittedName>
</protein>
<feature type="compositionally biased region" description="Pro residues" evidence="1">
    <location>
        <begin position="84"/>
        <end position="94"/>
    </location>
</feature>
<dbReference type="KEGG" id="caul:KCG34_14775"/>